<keyword evidence="5" id="KW-1185">Reference proteome</keyword>
<comment type="caution">
    <text evidence="4">The sequence shown here is derived from an EMBL/GenBank/DDBJ whole genome shotgun (WGS) entry which is preliminary data.</text>
</comment>
<evidence type="ECO:0000256" key="1">
    <source>
        <dbReference type="ARBA" id="ARBA00022679"/>
    </source>
</evidence>
<reference evidence="4" key="1">
    <citation type="submission" date="2020-07" db="EMBL/GenBank/DDBJ databases">
        <title>Genome sequence and genetic diversity analysis of an under-domesticated orphan crop, white fonio (Digitaria exilis).</title>
        <authorList>
            <person name="Bennetzen J.L."/>
            <person name="Chen S."/>
            <person name="Ma X."/>
            <person name="Wang X."/>
            <person name="Yssel A.E.J."/>
            <person name="Chaluvadi S.R."/>
            <person name="Johnson M."/>
            <person name="Gangashetty P."/>
            <person name="Hamidou F."/>
            <person name="Sanogo M.D."/>
            <person name="Zwaenepoel A."/>
            <person name="Wallace J."/>
            <person name="Van De Peer Y."/>
            <person name="Van Deynze A."/>
        </authorList>
    </citation>
    <scope>NUCLEOTIDE SEQUENCE</scope>
    <source>
        <tissue evidence="4">Leaves</tissue>
    </source>
</reference>
<protein>
    <submittedName>
        <fullName evidence="4">Uncharacterized protein</fullName>
    </submittedName>
</protein>
<dbReference type="InterPro" id="IPR023213">
    <property type="entry name" value="CAT-like_dom_sf"/>
</dbReference>
<keyword evidence="2" id="KW-0012">Acyltransferase</keyword>
<evidence type="ECO:0000313" key="4">
    <source>
        <dbReference type="EMBL" id="KAF8713027.1"/>
    </source>
</evidence>
<evidence type="ECO:0000256" key="3">
    <source>
        <dbReference type="SAM" id="MobiDB-lite"/>
    </source>
</evidence>
<proteinExistence type="predicted"/>
<organism evidence="4 5">
    <name type="scientific">Digitaria exilis</name>
    <dbReference type="NCBI Taxonomy" id="1010633"/>
    <lineage>
        <taxon>Eukaryota</taxon>
        <taxon>Viridiplantae</taxon>
        <taxon>Streptophyta</taxon>
        <taxon>Embryophyta</taxon>
        <taxon>Tracheophyta</taxon>
        <taxon>Spermatophyta</taxon>
        <taxon>Magnoliopsida</taxon>
        <taxon>Liliopsida</taxon>
        <taxon>Poales</taxon>
        <taxon>Poaceae</taxon>
        <taxon>PACMAD clade</taxon>
        <taxon>Panicoideae</taxon>
        <taxon>Panicodae</taxon>
        <taxon>Paniceae</taxon>
        <taxon>Anthephorinae</taxon>
        <taxon>Digitaria</taxon>
    </lineage>
</organism>
<dbReference type="InterPro" id="IPR051504">
    <property type="entry name" value="Plant_metabolite_acyltrans"/>
</dbReference>
<feature type="region of interest" description="Disordered" evidence="3">
    <location>
        <begin position="1"/>
        <end position="22"/>
    </location>
</feature>
<keyword evidence="1" id="KW-0808">Transferase</keyword>
<dbReference type="GO" id="GO:0016747">
    <property type="term" value="F:acyltransferase activity, transferring groups other than amino-acyl groups"/>
    <property type="evidence" value="ECO:0007669"/>
    <property type="project" value="UniProtKB-ARBA"/>
</dbReference>
<sequence length="516" mass="55394">MEIQQNISRHSRGNAACATNSPPIAMAPPPSVKIIEELRVAVANTAALPPKPLRLSALDAQWVTLPLIQRLLIFSDADDVSDNTRPPFASAVDSLRASLSETLAKFPPLAGRIVHQPYSGDAAIDCTAASVAAAGGVRFIVAEMISEDAARLAGEEEHDTEAFRRLVPELDAGELPAETMAAQVTRLKGGMAIGVAVHHAVADGRSVWRFLEAWAAACRGGVEDDDDDDVEPPPTFDRKVIEIPGGEELARAVLRKRAPDLPKRPINLALLVPSIARQLWQRSSMAASCAAVAGHLIRPNLCRRTFTIAAQDMQRLKHRITDLSPARHVASPPSSFVAIASLAWVSFVHSKYQAGIVSLDDEVYLFFFADCRTRLNPPPGDDYFGVCISGCLARATTRDLLVENGVGVAAALVAEEVRCAAVEPLAGLDWMSTVDGVDLDRLVNLAGSTRFSAYELADFGWGLPARTELVTMNHDGQVVLVAGKKGHDGTGSVQASVSLHPAHMGTYKSHFLSYFR</sequence>
<dbReference type="PANTHER" id="PTHR31625">
    <property type="match status" value="1"/>
</dbReference>
<gene>
    <name evidence="4" type="ORF">HU200_028817</name>
</gene>
<dbReference type="Gene3D" id="3.30.559.10">
    <property type="entry name" value="Chloramphenicol acetyltransferase-like domain"/>
    <property type="match status" value="2"/>
</dbReference>
<dbReference type="Proteomes" id="UP000636709">
    <property type="component" value="Unassembled WGS sequence"/>
</dbReference>
<evidence type="ECO:0000256" key="2">
    <source>
        <dbReference type="ARBA" id="ARBA00023315"/>
    </source>
</evidence>
<dbReference type="EMBL" id="JACEFO010001742">
    <property type="protein sequence ID" value="KAF8713027.1"/>
    <property type="molecule type" value="Genomic_DNA"/>
</dbReference>
<evidence type="ECO:0000313" key="5">
    <source>
        <dbReference type="Proteomes" id="UP000636709"/>
    </source>
</evidence>
<name>A0A835C670_9POAL</name>
<dbReference type="SUPFAM" id="SSF52777">
    <property type="entry name" value="CoA-dependent acyltransferases"/>
    <property type="match status" value="1"/>
</dbReference>
<dbReference type="Pfam" id="PF02458">
    <property type="entry name" value="Transferase"/>
    <property type="match status" value="1"/>
</dbReference>
<dbReference type="AlphaFoldDB" id="A0A835C670"/>
<dbReference type="OrthoDB" id="1862401at2759"/>
<accession>A0A835C670</accession>